<dbReference type="InterPro" id="IPR011206">
    <property type="entry name" value="Citrate_lyase_beta/mcl1/mcl2"/>
</dbReference>
<keyword evidence="7" id="KW-0456">Lyase</keyword>
<feature type="binding site" evidence="5">
    <location>
        <position position="113"/>
    </location>
    <ligand>
        <name>Mg(2+)</name>
        <dbReference type="ChEBI" id="CHEBI:18420"/>
    </ligand>
</feature>
<dbReference type="PANTHER" id="PTHR32308:SF10">
    <property type="entry name" value="CITRATE LYASE SUBUNIT BETA"/>
    <property type="match status" value="1"/>
</dbReference>
<keyword evidence="8" id="KW-1185">Reference proteome</keyword>
<dbReference type="GO" id="GO:0006107">
    <property type="term" value="P:oxaloacetate metabolic process"/>
    <property type="evidence" value="ECO:0007669"/>
    <property type="project" value="TreeGrafter"/>
</dbReference>
<evidence type="ECO:0000256" key="3">
    <source>
        <dbReference type="ARBA" id="ARBA00022842"/>
    </source>
</evidence>
<feature type="binding site" evidence="4">
    <location>
        <position position="65"/>
    </location>
    <ligand>
        <name>substrate</name>
    </ligand>
</feature>
<dbReference type="InterPro" id="IPR015813">
    <property type="entry name" value="Pyrv/PenolPyrv_kinase-like_dom"/>
</dbReference>
<feature type="binding site" evidence="4">
    <location>
        <position position="113"/>
    </location>
    <ligand>
        <name>substrate</name>
    </ligand>
</feature>
<dbReference type="AlphaFoldDB" id="A0A1L2ZML4"/>
<dbReference type="SUPFAM" id="SSF51621">
    <property type="entry name" value="Phosphoenolpyruvate/pyruvate domain"/>
    <property type="match status" value="1"/>
</dbReference>
<organism evidence="7 8">
    <name type="scientific">Neomicrococcus aestuarii</name>
    <dbReference type="NCBI Taxonomy" id="556325"/>
    <lineage>
        <taxon>Bacteria</taxon>
        <taxon>Bacillati</taxon>
        <taxon>Actinomycetota</taxon>
        <taxon>Actinomycetes</taxon>
        <taxon>Micrococcales</taxon>
        <taxon>Micrococcaceae</taxon>
        <taxon>Neomicrococcus</taxon>
    </lineage>
</organism>
<dbReference type="Proteomes" id="UP000183530">
    <property type="component" value="Chromosome"/>
</dbReference>
<dbReference type="STRING" id="556325.BHE16_04235"/>
<dbReference type="InterPro" id="IPR005000">
    <property type="entry name" value="Aldolase/citrate-lyase_domain"/>
</dbReference>
<dbReference type="Pfam" id="PF03328">
    <property type="entry name" value="HpcH_HpaI"/>
    <property type="match status" value="1"/>
</dbReference>
<dbReference type="RefSeq" id="WP_071893837.1">
    <property type="nucleotide sequence ID" value="NZ_CP018135.1"/>
</dbReference>
<evidence type="ECO:0000313" key="7">
    <source>
        <dbReference type="EMBL" id="APF40356.1"/>
    </source>
</evidence>
<dbReference type="GO" id="GO:0000287">
    <property type="term" value="F:magnesium ion binding"/>
    <property type="evidence" value="ECO:0007669"/>
    <property type="project" value="TreeGrafter"/>
</dbReference>
<dbReference type="Gene3D" id="3.20.20.60">
    <property type="entry name" value="Phosphoenolpyruvate-binding domains"/>
    <property type="match status" value="1"/>
</dbReference>
<comment type="cofactor">
    <cofactor evidence="1">
        <name>Mg(2+)</name>
        <dbReference type="ChEBI" id="CHEBI:18420"/>
    </cofactor>
</comment>
<feature type="domain" description="HpcH/HpaI aldolase/citrate lyase" evidence="6">
    <location>
        <begin position="11"/>
        <end position="212"/>
    </location>
</feature>
<evidence type="ECO:0000256" key="1">
    <source>
        <dbReference type="ARBA" id="ARBA00001946"/>
    </source>
</evidence>
<evidence type="ECO:0000259" key="6">
    <source>
        <dbReference type="Pfam" id="PF03328"/>
    </source>
</evidence>
<dbReference type="EMBL" id="CP018135">
    <property type="protein sequence ID" value="APF40356.1"/>
    <property type="molecule type" value="Genomic_DNA"/>
</dbReference>
<dbReference type="GO" id="GO:0016829">
    <property type="term" value="F:lyase activity"/>
    <property type="evidence" value="ECO:0007669"/>
    <property type="project" value="UniProtKB-KW"/>
</dbReference>
<name>A0A1L2ZML4_9MICC</name>
<dbReference type="PIRSF" id="PIRSF015582">
    <property type="entry name" value="Cit_lyase_B"/>
    <property type="match status" value="1"/>
</dbReference>
<keyword evidence="2 5" id="KW-0479">Metal-binding</keyword>
<keyword evidence="3 5" id="KW-0460">Magnesium</keyword>
<sequence>MSSEFTLGPAILFVPGDRPERFAKAAERADAVIIDLEDAVLPGARDTAREHLISTPVDPERTVVRVNPVGSADFEKDLSALRRAQYRWVMLAKTESAAQTQLLAGFSVVALCETALGVARAQEIAQAENVAALMWGSEDLVASLGGFSSQYDDGRFRDVIRFGRDAVHVAARAFGKDSIDSVVLDIADHERLLGESRDAFATGYAAKACIHPGQVSVIRDGFRPSREQQEWAHRLLDAAKNELGAFRFEGEMVDEVVLKRARRLAGQSFSLGVEESTSWLS</sequence>
<evidence type="ECO:0000313" key="8">
    <source>
        <dbReference type="Proteomes" id="UP000183530"/>
    </source>
</evidence>
<dbReference type="PANTHER" id="PTHR32308">
    <property type="entry name" value="LYASE BETA SUBUNIT, PUTATIVE (AFU_ORTHOLOGUE AFUA_4G13030)-RELATED"/>
    <property type="match status" value="1"/>
</dbReference>
<proteinExistence type="predicted"/>
<gene>
    <name evidence="7" type="ORF">BHE16_04235</name>
</gene>
<evidence type="ECO:0000256" key="5">
    <source>
        <dbReference type="PIRSR" id="PIRSR015582-2"/>
    </source>
</evidence>
<dbReference type="KEGG" id="nae:BHE16_04235"/>
<protein>
    <submittedName>
        <fullName evidence="7">CoA ester lyase</fullName>
    </submittedName>
</protein>
<feature type="binding site" evidence="5">
    <location>
        <position position="139"/>
    </location>
    <ligand>
        <name>Mg(2+)</name>
        <dbReference type="ChEBI" id="CHEBI:18420"/>
    </ligand>
</feature>
<reference evidence="7 8" key="1">
    <citation type="submission" date="2016-11" db="EMBL/GenBank/DDBJ databases">
        <title>Genome sequencing of Zhihengliuella aestuarii B18 antagonistic to Plasmodiophora brassicae.</title>
        <authorList>
            <person name="Luo Y."/>
        </authorList>
    </citation>
    <scope>NUCLEOTIDE SEQUENCE [LARGE SCALE GENOMIC DNA]</scope>
    <source>
        <strain evidence="7 8">B18</strain>
    </source>
</reference>
<accession>A0A1L2ZML4</accession>
<evidence type="ECO:0000256" key="4">
    <source>
        <dbReference type="PIRSR" id="PIRSR015582-1"/>
    </source>
</evidence>
<evidence type="ECO:0000256" key="2">
    <source>
        <dbReference type="ARBA" id="ARBA00022723"/>
    </source>
</evidence>
<dbReference type="OrthoDB" id="5172636at2"/>
<dbReference type="InterPro" id="IPR040442">
    <property type="entry name" value="Pyrv_kinase-like_dom_sf"/>
</dbReference>